<dbReference type="Pfam" id="PF06551">
    <property type="entry name" value="DUF1120"/>
    <property type="match status" value="1"/>
</dbReference>
<organism evidence="2 3">
    <name type="scientific">Cupriavidus pauculus</name>
    <dbReference type="NCBI Taxonomy" id="82633"/>
    <lineage>
        <taxon>Bacteria</taxon>
        <taxon>Pseudomonadati</taxon>
        <taxon>Pseudomonadota</taxon>
        <taxon>Betaproteobacteria</taxon>
        <taxon>Burkholderiales</taxon>
        <taxon>Burkholderiaceae</taxon>
        <taxon>Cupriavidus</taxon>
    </lineage>
</organism>
<sequence length="231" mass="24340">MSVTSLVFSPFSRSFPSVALAAALGVALGVAPAAMAANDNSDVSVRGNIRPSACRIALSENGEVDYGTISATVVSKSTAGYSPGQREVVLTIHCELETRVGVAVRDNRVGTRADITGIDLYGFGLGKFNEFKLGAYTITPGATAATEKGEVALLISDDKGRNWARNSLRTLRADGVSMLSWAEPGSTTPAARRQFQTPLRVDAYLPKADALPKLDQTIELDGSATLSLVYL</sequence>
<feature type="chain" id="PRO_5024964466" evidence="1">
    <location>
        <begin position="37"/>
        <end position="231"/>
    </location>
</feature>
<evidence type="ECO:0000313" key="2">
    <source>
        <dbReference type="EMBL" id="QET06213.1"/>
    </source>
</evidence>
<evidence type="ECO:0000256" key="1">
    <source>
        <dbReference type="SAM" id="SignalP"/>
    </source>
</evidence>
<feature type="signal peptide" evidence="1">
    <location>
        <begin position="1"/>
        <end position="36"/>
    </location>
</feature>
<dbReference type="AlphaFoldDB" id="A0A5P2HFD0"/>
<dbReference type="OrthoDB" id="8719267at2"/>
<protein>
    <submittedName>
        <fullName evidence="2">DUF1120 domain-containing protein</fullName>
    </submittedName>
</protein>
<proteinExistence type="predicted"/>
<accession>A0A5P2HFD0</accession>
<name>A0A5P2HFD0_9BURK</name>
<gene>
    <name evidence="2" type="ORF">FOB72_30330</name>
</gene>
<dbReference type="Proteomes" id="UP000322822">
    <property type="component" value="Chromosome 2"/>
</dbReference>
<reference evidence="2 3" key="1">
    <citation type="submission" date="2019-09" db="EMBL/GenBank/DDBJ databases">
        <title>FDA dAtabase for Regulatory Grade micrObial Sequences (FDA-ARGOS): Supporting development and validation of Infectious Disease Dx tests.</title>
        <authorList>
            <person name="Sciortino C."/>
            <person name="Tallon L."/>
            <person name="Sadzewicz L."/>
            <person name="Vavikolanu K."/>
            <person name="Mehta A."/>
            <person name="Aluvathingal J."/>
            <person name="Nadendla S."/>
            <person name="Nandy P."/>
            <person name="Geyer C."/>
            <person name="Yan Y."/>
            <person name="Sichtig H."/>
        </authorList>
    </citation>
    <scope>NUCLEOTIDE SEQUENCE [LARGE SCALE GENOMIC DNA]</scope>
    <source>
        <strain evidence="2 3">FDAARGOS_664</strain>
    </source>
</reference>
<keyword evidence="1" id="KW-0732">Signal</keyword>
<dbReference type="InterPro" id="IPR010546">
    <property type="entry name" value="DUF1120"/>
</dbReference>
<dbReference type="EMBL" id="CP044067">
    <property type="protein sequence ID" value="QET06213.1"/>
    <property type="molecule type" value="Genomic_DNA"/>
</dbReference>
<dbReference type="RefSeq" id="WP_150376931.1">
    <property type="nucleotide sequence ID" value="NZ_CP044067.1"/>
</dbReference>
<evidence type="ECO:0000313" key="3">
    <source>
        <dbReference type="Proteomes" id="UP000322822"/>
    </source>
</evidence>